<evidence type="ECO:0000313" key="6">
    <source>
        <dbReference type="Proteomes" id="UP000502179"/>
    </source>
</evidence>
<evidence type="ECO:0000256" key="4">
    <source>
        <dbReference type="HAMAP-Rule" id="MF_00214"/>
    </source>
</evidence>
<dbReference type="GO" id="GO:0003855">
    <property type="term" value="F:3-dehydroquinate dehydratase activity"/>
    <property type="evidence" value="ECO:0007669"/>
    <property type="project" value="UniProtKB-UniRule"/>
</dbReference>
<comment type="pathway">
    <text evidence="4">Metabolic intermediate biosynthesis; chorismate biosynthesis; chorismate from D-erythrose 4-phosphate and phosphoenolpyruvate: step 3/7.</text>
</comment>
<dbReference type="EC" id="4.2.1.10" evidence="4"/>
<comment type="similarity">
    <text evidence="4">Belongs to the type-I 3-dehydroquinase family.</text>
</comment>
<sequence>MICVSILEEDINRALSRAASAAQMADVVEIRLDGLSDPAPEAFLETISTPLLFTLRPEREGGRYRGPEKDRLAILAQTLGRAAYVDLEHDVSTSFWEDFLSRREGTKLIASCHYFSETPSEAVLRQKVMDLKNTGADLGKLVTYAQAPEDNLRVLSLPLWARRELDFPLIAFTMGPLGRITRLATLFLGGAMTYACLEEESQAAPGQLPVRTLKEMLAWLR</sequence>
<feature type="active site" description="Proton donor/acceptor" evidence="4">
    <location>
        <position position="113"/>
    </location>
</feature>
<dbReference type="AlphaFoldDB" id="A0A6G7PUI9"/>
<keyword evidence="4" id="KW-0028">Amino-acid biosynthesis</keyword>
<feature type="binding site" evidence="4">
    <location>
        <position position="182"/>
    </location>
    <ligand>
        <name>3-dehydroquinate</name>
        <dbReference type="ChEBI" id="CHEBI:32364"/>
    </ligand>
</feature>
<dbReference type="PANTHER" id="PTHR43699">
    <property type="entry name" value="3-DEHYDROQUINATE DEHYDRATASE"/>
    <property type="match status" value="1"/>
</dbReference>
<organism evidence="5 6">
    <name type="scientific">Thermosulfuriphilus ammonigenes</name>
    <dbReference type="NCBI Taxonomy" id="1936021"/>
    <lineage>
        <taxon>Bacteria</taxon>
        <taxon>Pseudomonadati</taxon>
        <taxon>Thermodesulfobacteriota</taxon>
        <taxon>Thermodesulfobacteria</taxon>
        <taxon>Thermodesulfobacteriales</taxon>
        <taxon>Thermodesulfobacteriaceae</taxon>
        <taxon>Thermosulfuriphilus</taxon>
    </lineage>
</organism>
<keyword evidence="6" id="KW-1185">Reference proteome</keyword>
<feature type="active site" description="Schiff-base intermediate with substrate" evidence="4">
    <location>
        <position position="140"/>
    </location>
</feature>
<feature type="binding site" evidence="4">
    <location>
        <position position="207"/>
    </location>
    <ligand>
        <name>3-dehydroquinate</name>
        <dbReference type="ChEBI" id="CHEBI:32364"/>
    </ligand>
</feature>
<dbReference type="UniPathway" id="UPA00053">
    <property type="reaction ID" value="UER00086"/>
</dbReference>
<dbReference type="PANTHER" id="PTHR43699:SF1">
    <property type="entry name" value="3-DEHYDROQUINATE DEHYDRATASE"/>
    <property type="match status" value="1"/>
</dbReference>
<dbReference type="RefSeq" id="WP_166031330.1">
    <property type="nucleotide sequence ID" value="NZ_CP048877.1"/>
</dbReference>
<comment type="function">
    <text evidence="4">Involved in the third step of the chorismate pathway, which leads to the biosynthesis of aromatic amino acids. Catalyzes the cis-dehydration of 3-dehydroquinate (DHQ) and introduces the first double bond of the aromatic ring to yield 3-dehydroshikimate.</text>
</comment>
<comment type="caution">
    <text evidence="4">Lacks conserved residue(s) required for the propagation of feature annotation.</text>
</comment>
<comment type="catalytic activity">
    <reaction evidence="1 4">
        <text>3-dehydroquinate = 3-dehydroshikimate + H2O</text>
        <dbReference type="Rhea" id="RHEA:21096"/>
        <dbReference type="ChEBI" id="CHEBI:15377"/>
        <dbReference type="ChEBI" id="CHEBI:16630"/>
        <dbReference type="ChEBI" id="CHEBI:32364"/>
        <dbReference type="EC" id="4.2.1.10"/>
    </reaction>
</comment>
<accession>A0A6G7PUI9</accession>
<dbReference type="Pfam" id="PF01487">
    <property type="entry name" value="DHquinase_I"/>
    <property type="match status" value="1"/>
</dbReference>
<feature type="binding site" evidence="4">
    <location>
        <begin position="29"/>
        <end position="31"/>
    </location>
    <ligand>
        <name>3-dehydroquinate</name>
        <dbReference type="ChEBI" id="CHEBI:32364"/>
    </ligand>
</feature>
<protein>
    <recommendedName>
        <fullName evidence="4">3-dehydroquinate dehydratase</fullName>
        <shortName evidence="4">3-dehydroquinase</shortName>
        <ecNumber evidence="4">4.2.1.10</ecNumber>
    </recommendedName>
    <alternativeName>
        <fullName evidence="4">Type I DHQase</fullName>
    </alternativeName>
    <alternativeName>
        <fullName evidence="4">Type I dehydroquinase</fullName>
        <shortName evidence="4">DHQ1</shortName>
    </alternativeName>
</protein>
<reference evidence="5 6" key="1">
    <citation type="submission" date="2020-02" db="EMBL/GenBank/DDBJ databases">
        <title>Genome analysis of Thermosulfuriphilus ammonigenes ST65T, an anaerobic thermophilic chemolithoautotrophic bacterium isolated from a deep-sea hydrothermal vent.</title>
        <authorList>
            <person name="Slobodkina G."/>
            <person name="Allioux M."/>
            <person name="Merkel A."/>
            <person name="Alain K."/>
            <person name="Jebbar M."/>
            <person name="Slobodkin A."/>
        </authorList>
    </citation>
    <scope>NUCLEOTIDE SEQUENCE [LARGE SCALE GENOMIC DNA]</scope>
    <source>
        <strain evidence="5 6">ST65</strain>
    </source>
</reference>
<comment type="subunit">
    <text evidence="4">Homodimer.</text>
</comment>
<keyword evidence="3 4" id="KW-0704">Schiff base</keyword>
<keyword evidence="4" id="KW-0057">Aromatic amino acid biosynthesis</keyword>
<gene>
    <name evidence="4 5" type="primary">aroD</name>
    <name evidence="5" type="ORF">G4V39_01940</name>
</gene>
<dbReference type="KEGG" id="tav:G4V39_01940"/>
<proteinExistence type="inferred from homology"/>
<dbReference type="InterPro" id="IPR013785">
    <property type="entry name" value="Aldolase_TIM"/>
</dbReference>
<feature type="binding site" evidence="4">
    <location>
        <position position="5"/>
    </location>
    <ligand>
        <name>3-dehydroquinate</name>
        <dbReference type="ChEBI" id="CHEBI:32364"/>
    </ligand>
</feature>
<evidence type="ECO:0000256" key="1">
    <source>
        <dbReference type="ARBA" id="ARBA00001864"/>
    </source>
</evidence>
<dbReference type="GO" id="GO:0046279">
    <property type="term" value="P:3,4-dihydroxybenzoate biosynthetic process"/>
    <property type="evidence" value="ECO:0007669"/>
    <property type="project" value="UniProtKB-ARBA"/>
</dbReference>
<dbReference type="GO" id="GO:0008652">
    <property type="term" value="P:amino acid biosynthetic process"/>
    <property type="evidence" value="ECO:0007669"/>
    <property type="project" value="UniProtKB-KW"/>
</dbReference>
<name>A0A6G7PUI9_9BACT</name>
<dbReference type="Gene3D" id="3.20.20.70">
    <property type="entry name" value="Aldolase class I"/>
    <property type="match status" value="1"/>
</dbReference>
<dbReference type="Proteomes" id="UP000502179">
    <property type="component" value="Chromosome"/>
</dbReference>
<dbReference type="EMBL" id="CP048877">
    <property type="protein sequence ID" value="QIJ71108.1"/>
    <property type="molecule type" value="Genomic_DNA"/>
</dbReference>
<dbReference type="HAMAP" id="MF_00214">
    <property type="entry name" value="AroD"/>
    <property type="match status" value="1"/>
</dbReference>
<feature type="binding site" evidence="4">
    <location>
        <position position="56"/>
    </location>
    <ligand>
        <name>3-dehydroquinate</name>
        <dbReference type="ChEBI" id="CHEBI:32364"/>
    </ligand>
</feature>
<dbReference type="CDD" id="cd00502">
    <property type="entry name" value="DHQase_I"/>
    <property type="match status" value="1"/>
</dbReference>
<dbReference type="NCBIfam" id="TIGR01093">
    <property type="entry name" value="aroD"/>
    <property type="match status" value="1"/>
</dbReference>
<dbReference type="GO" id="GO:0009073">
    <property type="term" value="P:aromatic amino acid family biosynthetic process"/>
    <property type="evidence" value="ECO:0007669"/>
    <property type="project" value="UniProtKB-KW"/>
</dbReference>
<evidence type="ECO:0000256" key="2">
    <source>
        <dbReference type="ARBA" id="ARBA00023239"/>
    </source>
</evidence>
<dbReference type="GO" id="GO:0009423">
    <property type="term" value="P:chorismate biosynthetic process"/>
    <property type="evidence" value="ECO:0007669"/>
    <property type="project" value="UniProtKB-UniRule"/>
</dbReference>
<evidence type="ECO:0000256" key="3">
    <source>
        <dbReference type="ARBA" id="ARBA00023270"/>
    </source>
</evidence>
<dbReference type="InterPro" id="IPR001381">
    <property type="entry name" value="DHquinase_I"/>
</dbReference>
<keyword evidence="2 4" id="KW-0456">Lyase</keyword>
<dbReference type="InterPro" id="IPR050146">
    <property type="entry name" value="Type-I_3-dehydroquinase"/>
</dbReference>
<evidence type="ECO:0000313" key="5">
    <source>
        <dbReference type="EMBL" id="QIJ71108.1"/>
    </source>
</evidence>
<dbReference type="SUPFAM" id="SSF51569">
    <property type="entry name" value="Aldolase"/>
    <property type="match status" value="1"/>
</dbReference>